<reference evidence="1" key="1">
    <citation type="submission" date="2020-06" db="EMBL/GenBank/DDBJ databases">
        <authorList>
            <person name="Li T."/>
            <person name="Hu X."/>
            <person name="Zhang T."/>
            <person name="Song X."/>
            <person name="Zhang H."/>
            <person name="Dai N."/>
            <person name="Sheng W."/>
            <person name="Hou X."/>
            <person name="Wei L."/>
        </authorList>
    </citation>
    <scope>NUCLEOTIDE SEQUENCE</scope>
    <source>
        <strain evidence="1">KEN8</strain>
        <tissue evidence="1">Leaf</tissue>
    </source>
</reference>
<proteinExistence type="predicted"/>
<reference evidence="1" key="2">
    <citation type="journal article" date="2024" name="Plant">
        <title>Genomic evolution and insights into agronomic trait innovations of Sesamum species.</title>
        <authorList>
            <person name="Miao H."/>
            <person name="Wang L."/>
            <person name="Qu L."/>
            <person name="Liu H."/>
            <person name="Sun Y."/>
            <person name="Le M."/>
            <person name="Wang Q."/>
            <person name="Wei S."/>
            <person name="Zheng Y."/>
            <person name="Lin W."/>
            <person name="Duan Y."/>
            <person name="Cao H."/>
            <person name="Xiong S."/>
            <person name="Wang X."/>
            <person name="Wei L."/>
            <person name="Li C."/>
            <person name="Ma Q."/>
            <person name="Ju M."/>
            <person name="Zhao R."/>
            <person name="Li G."/>
            <person name="Mu C."/>
            <person name="Tian Q."/>
            <person name="Mei H."/>
            <person name="Zhang T."/>
            <person name="Gao T."/>
            <person name="Zhang H."/>
        </authorList>
    </citation>
    <scope>NUCLEOTIDE SEQUENCE</scope>
    <source>
        <strain evidence="1">KEN8</strain>
    </source>
</reference>
<accession>A0AAW2K717</accession>
<dbReference type="AlphaFoldDB" id="A0AAW2K717"/>
<feature type="non-terminal residue" evidence="1">
    <location>
        <position position="329"/>
    </location>
</feature>
<dbReference type="PANTHER" id="PTHR33437:SF2">
    <property type="entry name" value="OS06G0361200 PROTEIN"/>
    <property type="match status" value="1"/>
</dbReference>
<gene>
    <name evidence="1" type="ORF">Scaly_3033400</name>
</gene>
<comment type="caution">
    <text evidence="1">The sequence shown here is derived from an EMBL/GenBank/DDBJ whole genome shotgun (WGS) entry which is preliminary data.</text>
</comment>
<dbReference type="EMBL" id="JACGWM010000566">
    <property type="protein sequence ID" value="KAL0302412.1"/>
    <property type="molecule type" value="Genomic_DNA"/>
</dbReference>
<evidence type="ECO:0000313" key="1">
    <source>
        <dbReference type="EMBL" id="KAL0302412.1"/>
    </source>
</evidence>
<protein>
    <submittedName>
        <fullName evidence="1">Uncharacterized protein</fullName>
    </submittedName>
</protein>
<dbReference type="PANTHER" id="PTHR33437">
    <property type="entry name" value="OS06G0361200 PROTEIN"/>
    <property type="match status" value="1"/>
</dbReference>
<organism evidence="1">
    <name type="scientific">Sesamum calycinum</name>
    <dbReference type="NCBI Taxonomy" id="2727403"/>
    <lineage>
        <taxon>Eukaryota</taxon>
        <taxon>Viridiplantae</taxon>
        <taxon>Streptophyta</taxon>
        <taxon>Embryophyta</taxon>
        <taxon>Tracheophyta</taxon>
        <taxon>Spermatophyta</taxon>
        <taxon>Magnoliopsida</taxon>
        <taxon>eudicotyledons</taxon>
        <taxon>Gunneridae</taxon>
        <taxon>Pentapetalae</taxon>
        <taxon>asterids</taxon>
        <taxon>lamiids</taxon>
        <taxon>Lamiales</taxon>
        <taxon>Pedaliaceae</taxon>
        <taxon>Sesamum</taxon>
    </lineage>
</organism>
<sequence>MQAREYPFLDSDVPGIFDDLLEANLIDLPEMKRPEEAERKDDPKYCKYHRLVGHAIQDCFVFKDKVMQLARQGKISLEEDSAATNVITIESEHVNGNKDSCNTTHGDNITSNEDTLFEKEDSSDTDDCMSTITFTDEDLLLGSKPHNRPLFVAGYVREQKVNRILIDGGSAVNILPKSQTTAQGICALNPEEEGGQEALAIDEKGFDPKAFKLLIKAGDDPKEKLNLGKLPPEATSKKLHGLNATQIMLKEKGHAIQDSRVGLGFTPPKPVRITIKRVNSNYISEGFSSTEDHKREENLRESVFNRLGHHRKELHGITNRQSVFDRLGP</sequence>
<name>A0AAW2K717_9LAMI</name>